<evidence type="ECO:0000256" key="5">
    <source>
        <dbReference type="ARBA" id="ARBA00022723"/>
    </source>
</evidence>
<reference evidence="8" key="1">
    <citation type="submission" date="2010-05" db="EMBL/GenBank/DDBJ databases">
        <title>The draft genome of Desulfonatronospira thiodismutans ASO3-1.</title>
        <authorList>
            <consortium name="US DOE Joint Genome Institute (JGI-PGF)"/>
            <person name="Lucas S."/>
            <person name="Copeland A."/>
            <person name="Lapidus A."/>
            <person name="Cheng J.-F."/>
            <person name="Bruce D."/>
            <person name="Goodwin L."/>
            <person name="Pitluck S."/>
            <person name="Chertkov O."/>
            <person name="Brettin T."/>
            <person name="Detter J.C."/>
            <person name="Han C."/>
            <person name="Land M.L."/>
            <person name="Hauser L."/>
            <person name="Kyrpides N."/>
            <person name="Mikhailova N."/>
            <person name="Muyzer G."/>
            <person name="Woyke T."/>
        </authorList>
    </citation>
    <scope>NUCLEOTIDE SEQUENCE [LARGE SCALE GENOMIC DNA]</scope>
    <source>
        <strain evidence="8">ASO3-1</strain>
    </source>
</reference>
<dbReference type="GO" id="GO:0031419">
    <property type="term" value="F:cobalamin binding"/>
    <property type="evidence" value="ECO:0007669"/>
    <property type="project" value="UniProtKB-KW"/>
</dbReference>
<dbReference type="eggNOG" id="COG1410">
    <property type="taxonomic scope" value="Bacteria"/>
</dbReference>
<evidence type="ECO:0000256" key="1">
    <source>
        <dbReference type="ARBA" id="ARBA00010398"/>
    </source>
</evidence>
<dbReference type="EC" id="2.1.1.13" evidence="8"/>
<dbReference type="RefSeq" id="WP_008870677.1">
    <property type="nucleotide sequence ID" value="NZ_ACJN02000003.1"/>
</dbReference>
<keyword evidence="2 8" id="KW-0489">Methyltransferase</keyword>
<dbReference type="PANTHER" id="PTHR45833">
    <property type="entry name" value="METHIONINE SYNTHASE"/>
    <property type="match status" value="1"/>
</dbReference>
<dbReference type="GO" id="GO:0005829">
    <property type="term" value="C:cytosol"/>
    <property type="evidence" value="ECO:0007669"/>
    <property type="project" value="TreeGrafter"/>
</dbReference>
<evidence type="ECO:0000256" key="4">
    <source>
        <dbReference type="ARBA" id="ARBA00022679"/>
    </source>
</evidence>
<dbReference type="GO" id="GO:0008705">
    <property type="term" value="F:methionine synthase activity"/>
    <property type="evidence" value="ECO:0007669"/>
    <property type="project" value="UniProtKB-EC"/>
</dbReference>
<dbReference type="EMBL" id="ACJN02000003">
    <property type="protein sequence ID" value="EFI33319.1"/>
    <property type="molecule type" value="Genomic_DNA"/>
</dbReference>
<keyword evidence="4 8" id="KW-0808">Transferase</keyword>
<comment type="similarity">
    <text evidence="1">Belongs to the vitamin-B12 dependent methionine synthase family.</text>
</comment>
<dbReference type="Pfam" id="PF00809">
    <property type="entry name" value="Pterin_bind"/>
    <property type="match status" value="1"/>
</dbReference>
<dbReference type="AlphaFoldDB" id="D6SRK3"/>
<gene>
    <name evidence="8" type="ORF">Dthio_PD0646</name>
</gene>
<dbReference type="InterPro" id="IPR000489">
    <property type="entry name" value="Pterin-binding_dom"/>
</dbReference>
<dbReference type="GO" id="GO:0046872">
    <property type="term" value="F:metal ion binding"/>
    <property type="evidence" value="ECO:0007669"/>
    <property type="project" value="UniProtKB-KW"/>
</dbReference>
<comment type="caution">
    <text evidence="8">The sequence shown here is derived from an EMBL/GenBank/DDBJ whole genome shotgun (WGS) entry which is preliminary data.</text>
</comment>
<evidence type="ECO:0000313" key="8">
    <source>
        <dbReference type="EMBL" id="EFI33319.1"/>
    </source>
</evidence>
<accession>D6SRK3</accession>
<evidence type="ECO:0000256" key="2">
    <source>
        <dbReference type="ARBA" id="ARBA00022603"/>
    </source>
</evidence>
<name>D6SRK3_9BACT</name>
<dbReference type="GO" id="GO:0046653">
    <property type="term" value="P:tetrahydrofolate metabolic process"/>
    <property type="evidence" value="ECO:0007669"/>
    <property type="project" value="TreeGrafter"/>
</dbReference>
<dbReference type="InterPro" id="IPR011005">
    <property type="entry name" value="Dihydropteroate_synth-like_sf"/>
</dbReference>
<feature type="domain" description="Pterin-binding" evidence="7">
    <location>
        <begin position="1"/>
        <end position="268"/>
    </location>
</feature>
<evidence type="ECO:0000256" key="3">
    <source>
        <dbReference type="ARBA" id="ARBA00022628"/>
    </source>
</evidence>
<dbReference type="PROSITE" id="PS50972">
    <property type="entry name" value="PTERIN_BINDING"/>
    <property type="match status" value="1"/>
</dbReference>
<dbReference type="GO" id="GO:0032259">
    <property type="term" value="P:methylation"/>
    <property type="evidence" value="ECO:0007669"/>
    <property type="project" value="UniProtKB-KW"/>
</dbReference>
<evidence type="ECO:0000313" key="9">
    <source>
        <dbReference type="Proteomes" id="UP000005496"/>
    </source>
</evidence>
<evidence type="ECO:0000256" key="6">
    <source>
        <dbReference type="ARBA" id="ARBA00023285"/>
    </source>
</evidence>
<evidence type="ECO:0000259" key="7">
    <source>
        <dbReference type="PROSITE" id="PS50972"/>
    </source>
</evidence>
<dbReference type="NCBIfam" id="NF005719">
    <property type="entry name" value="PRK07535.1"/>
    <property type="match status" value="1"/>
</dbReference>
<dbReference type="Proteomes" id="UP000005496">
    <property type="component" value="Unassembled WGS sequence"/>
</dbReference>
<keyword evidence="5" id="KW-0479">Metal-binding</keyword>
<dbReference type="PANTHER" id="PTHR45833:SF1">
    <property type="entry name" value="METHIONINE SYNTHASE"/>
    <property type="match status" value="1"/>
</dbReference>
<dbReference type="InterPro" id="IPR050554">
    <property type="entry name" value="Met_Synthase/Corrinoid"/>
</dbReference>
<dbReference type="Gene3D" id="3.20.20.20">
    <property type="entry name" value="Dihydropteroate synthase-like"/>
    <property type="match status" value="1"/>
</dbReference>
<dbReference type="GO" id="GO:0050667">
    <property type="term" value="P:homocysteine metabolic process"/>
    <property type="evidence" value="ECO:0007669"/>
    <property type="project" value="TreeGrafter"/>
</dbReference>
<protein>
    <submittedName>
        <fullName evidence="8">Methionine synthase</fullName>
        <ecNumber evidence="8">2.1.1.13</ecNumber>
    </submittedName>
</protein>
<keyword evidence="3" id="KW-0846">Cobalamin</keyword>
<sequence>MQIVGELINASRKSVGEAIKAQDVDTIKKLARDQAEHGADYIDVNAGIFVGKEKDYMDWLIKLVQEEVDVPCCIDSPDPLVVESALKLHQDKAGVPMVNSISLESERFDNLLPIISEHKCKVVALCMSDEGMPETAEDRFAIAEKLVNVLMQKGVKADDIYVDPLVQPISTNKMYGVEFLNSIEMIMTRLEGVHTVCGMSNISFGMPKRAILNRNFVVMAVLKGLDTAIINPMDANMMANIIVAETLAGKDEFCMNFLEAYRANKFEL</sequence>
<dbReference type="OrthoDB" id="9803687at2"/>
<dbReference type="SUPFAM" id="SSF51717">
    <property type="entry name" value="Dihydropteroate synthetase-like"/>
    <property type="match status" value="1"/>
</dbReference>
<keyword evidence="6" id="KW-0170">Cobalt</keyword>
<keyword evidence="9" id="KW-1185">Reference proteome</keyword>
<proteinExistence type="inferred from homology"/>
<organism evidence="8 9">
    <name type="scientific">Desulfonatronospira thiodismutans ASO3-1</name>
    <dbReference type="NCBI Taxonomy" id="555779"/>
    <lineage>
        <taxon>Bacteria</taxon>
        <taxon>Pseudomonadati</taxon>
        <taxon>Thermodesulfobacteriota</taxon>
        <taxon>Desulfovibrionia</taxon>
        <taxon>Desulfovibrionales</taxon>
        <taxon>Desulfonatronovibrionaceae</taxon>
        <taxon>Desulfonatronospira</taxon>
    </lineage>
</organism>